<protein>
    <recommendedName>
        <fullName evidence="5">O-methyltransferase C-terminal domain-containing protein</fullName>
    </recommendedName>
</protein>
<evidence type="ECO:0000256" key="2">
    <source>
        <dbReference type="ARBA" id="ARBA00022679"/>
    </source>
</evidence>
<dbReference type="SUPFAM" id="SSF53335">
    <property type="entry name" value="S-adenosyl-L-methionine-dependent methyltransferases"/>
    <property type="match status" value="1"/>
</dbReference>
<dbReference type="PANTHER" id="PTHR43712:SF19">
    <property type="entry name" value="DUAL O-METHYLTRANSFERASE_FAD-DEPENDENT MONOOXYGENASE ELCB"/>
    <property type="match status" value="1"/>
</dbReference>
<dbReference type="GO" id="GO:0008171">
    <property type="term" value="F:O-methyltransferase activity"/>
    <property type="evidence" value="ECO:0007669"/>
    <property type="project" value="InterPro"/>
</dbReference>
<evidence type="ECO:0000256" key="1">
    <source>
        <dbReference type="ARBA" id="ARBA00022603"/>
    </source>
</evidence>
<keyword evidence="2" id="KW-0808">Transferase</keyword>
<keyword evidence="3" id="KW-0949">S-adenosyl-L-methionine</keyword>
<dbReference type="STRING" id="48697.A0A124GPT9"/>
<dbReference type="PROSITE" id="PS51683">
    <property type="entry name" value="SAM_OMT_II"/>
    <property type="match status" value="1"/>
</dbReference>
<dbReference type="Gene3D" id="3.40.50.150">
    <property type="entry name" value="Vaccinia Virus protein VP39"/>
    <property type="match status" value="2"/>
</dbReference>
<comment type="caution">
    <text evidence="6">The sequence shown here is derived from an EMBL/GenBank/DDBJ whole genome shotgun (WGS) entry which is preliminary data.</text>
</comment>
<organism evidence="6 7">
    <name type="scientific">Penicillium freii</name>
    <dbReference type="NCBI Taxonomy" id="48697"/>
    <lineage>
        <taxon>Eukaryota</taxon>
        <taxon>Fungi</taxon>
        <taxon>Dikarya</taxon>
        <taxon>Ascomycota</taxon>
        <taxon>Pezizomycotina</taxon>
        <taxon>Eurotiomycetes</taxon>
        <taxon>Eurotiomycetidae</taxon>
        <taxon>Eurotiales</taxon>
        <taxon>Aspergillaceae</taxon>
        <taxon>Penicillium</taxon>
    </lineage>
</organism>
<sequence length="475" mass="52082">MAPTSVAAQRASPAHHSGPQEKLLRSCNGTTSESLLEDLSTKIQENACRVSSFLRCNGHSLPSFNVDAPATTLPASAPTEIHAARQALMEAALQTFQLAAGPSEYLPHLAVGYQYVTCLQWLTHFGIFPLVPLTGSISYSVVAAAANVSEKQLKTVARMVMTNHVFCEPEPDTIAHTATSALLVTNPMFHNWASFICETTLPMASKLVEASERWPGSVETNQTAYNVTFETGLPFFDHLATLPDLTEKFACYMKNVQNSQGTAIHHLLRGYDWAALGKATVVDVSTFHHFRSLIPYDKRTAVVGGSTGAASIALARAFPDLYFIVQDLPDNVANGEAALAEQPSSIKPRISFQAHDFFEDQPHPNADVYLLRMILHDWPQREATAILKRLVPALKKSSRIIIMDTVLPQPGSIPSAEERLLRARDMTMLQAFNSQERDLKDWTELLKGVDERLSLVNVVQPVGSVMSAMEVAFEA</sequence>
<dbReference type="InterPro" id="IPR029063">
    <property type="entry name" value="SAM-dependent_MTases_sf"/>
</dbReference>
<dbReference type="Gene3D" id="1.10.10.10">
    <property type="entry name" value="Winged helix-like DNA-binding domain superfamily/Winged helix DNA-binding domain"/>
    <property type="match status" value="1"/>
</dbReference>
<dbReference type="InterPro" id="IPR001077">
    <property type="entry name" value="COMT_C"/>
</dbReference>
<dbReference type="GO" id="GO:0044550">
    <property type="term" value="P:secondary metabolite biosynthetic process"/>
    <property type="evidence" value="ECO:0007669"/>
    <property type="project" value="UniProtKB-ARBA"/>
</dbReference>
<dbReference type="InterPro" id="IPR036388">
    <property type="entry name" value="WH-like_DNA-bd_sf"/>
</dbReference>
<dbReference type="SUPFAM" id="SSF46785">
    <property type="entry name" value="Winged helix' DNA-binding domain"/>
    <property type="match status" value="1"/>
</dbReference>
<gene>
    <name evidence="6" type="ORF">ACN42_g11211</name>
</gene>
<accession>A0A124GPT9</accession>
<keyword evidence="1" id="KW-0489">Methyltransferase</keyword>
<evidence type="ECO:0000259" key="5">
    <source>
        <dbReference type="Pfam" id="PF00891"/>
    </source>
</evidence>
<dbReference type="AlphaFoldDB" id="A0A124GPT9"/>
<keyword evidence="7" id="KW-1185">Reference proteome</keyword>
<dbReference type="Proteomes" id="UP000055045">
    <property type="component" value="Unassembled WGS sequence"/>
</dbReference>
<evidence type="ECO:0000313" key="7">
    <source>
        <dbReference type="Proteomes" id="UP000055045"/>
    </source>
</evidence>
<dbReference type="Pfam" id="PF00891">
    <property type="entry name" value="Methyltransf_2"/>
    <property type="match status" value="1"/>
</dbReference>
<reference evidence="6 7" key="1">
    <citation type="submission" date="2015-10" db="EMBL/GenBank/DDBJ databases">
        <title>Genome sequencing of Penicillium freii.</title>
        <authorList>
            <person name="Nguyen H.D."/>
            <person name="Visagie C.M."/>
            <person name="Seifert K.A."/>
        </authorList>
    </citation>
    <scope>NUCLEOTIDE SEQUENCE [LARGE SCALE GENOMIC DNA]</scope>
    <source>
        <strain evidence="6 7">DAOM 242723</strain>
    </source>
</reference>
<name>A0A124GPT9_PENFR</name>
<dbReference type="InterPro" id="IPR016461">
    <property type="entry name" value="COMT-like"/>
</dbReference>
<evidence type="ECO:0000256" key="3">
    <source>
        <dbReference type="ARBA" id="ARBA00022691"/>
    </source>
</evidence>
<dbReference type="InterPro" id="IPR036390">
    <property type="entry name" value="WH_DNA-bd_sf"/>
</dbReference>
<proteinExistence type="predicted"/>
<dbReference type="PANTHER" id="PTHR43712">
    <property type="entry name" value="PUTATIVE (AFU_ORTHOLOGUE AFUA_4G14580)-RELATED"/>
    <property type="match status" value="1"/>
</dbReference>
<evidence type="ECO:0000313" key="6">
    <source>
        <dbReference type="EMBL" id="KUM56017.1"/>
    </source>
</evidence>
<feature type="domain" description="O-methyltransferase C-terminal" evidence="5">
    <location>
        <begin position="302"/>
        <end position="448"/>
    </location>
</feature>
<evidence type="ECO:0000256" key="4">
    <source>
        <dbReference type="SAM" id="MobiDB-lite"/>
    </source>
</evidence>
<dbReference type="GO" id="GO:0032259">
    <property type="term" value="P:methylation"/>
    <property type="evidence" value="ECO:0007669"/>
    <property type="project" value="UniProtKB-KW"/>
</dbReference>
<dbReference type="EMBL" id="LLXE01000573">
    <property type="protein sequence ID" value="KUM56017.1"/>
    <property type="molecule type" value="Genomic_DNA"/>
</dbReference>
<feature type="region of interest" description="Disordered" evidence="4">
    <location>
        <begin position="1"/>
        <end position="26"/>
    </location>
</feature>